<dbReference type="Proteomes" id="UP000281726">
    <property type="component" value="Unassembled WGS sequence"/>
</dbReference>
<dbReference type="NCBIfam" id="TIGR03083">
    <property type="entry name" value="maleylpyruvate isomerase family mycothiol-dependent enzyme"/>
    <property type="match status" value="1"/>
</dbReference>
<protein>
    <submittedName>
        <fullName evidence="2">Maleylpyruvate isomerase family mycothiol-dependent enzyme</fullName>
    </submittedName>
</protein>
<dbReference type="Gene3D" id="1.20.120.450">
    <property type="entry name" value="dinb family like domain"/>
    <property type="match status" value="1"/>
</dbReference>
<dbReference type="InterPro" id="IPR034660">
    <property type="entry name" value="DinB/YfiT-like"/>
</dbReference>
<reference evidence="2 3" key="1">
    <citation type="journal article" date="2004" name="Syst. Appl. Microbiol.">
        <title>Cryptoendolithic actinomycetes from antarctic sandstone rock samples: Micromonospora endolithica sp. nov. and two isolates related to Micromonospora coerulea Jensen 1932.</title>
        <authorList>
            <person name="Hirsch P."/>
            <person name="Mevs U."/>
            <person name="Kroppenstedt R.M."/>
            <person name="Schumann P."/>
            <person name="Stackebrandt E."/>
        </authorList>
    </citation>
    <scope>NUCLEOTIDE SEQUENCE [LARGE SCALE GENOMIC DNA]</scope>
    <source>
        <strain evidence="2 3">JCM 12677</strain>
    </source>
</reference>
<dbReference type="Pfam" id="PF11716">
    <property type="entry name" value="MDMPI_N"/>
    <property type="match status" value="1"/>
</dbReference>
<gene>
    <name evidence="2" type="ORF">D7223_01585</name>
</gene>
<keyword evidence="3" id="KW-1185">Reference proteome</keyword>
<evidence type="ECO:0000259" key="1">
    <source>
        <dbReference type="Pfam" id="PF11716"/>
    </source>
</evidence>
<keyword evidence="2" id="KW-0413">Isomerase</keyword>
<name>A0A3A9ZUQ9_9ACTN</name>
<dbReference type="EMBL" id="RBAK01000001">
    <property type="protein sequence ID" value="RKN51266.1"/>
    <property type="molecule type" value="Genomic_DNA"/>
</dbReference>
<proteinExistence type="predicted"/>
<evidence type="ECO:0000313" key="3">
    <source>
        <dbReference type="Proteomes" id="UP000281726"/>
    </source>
</evidence>
<dbReference type="GO" id="GO:0016853">
    <property type="term" value="F:isomerase activity"/>
    <property type="evidence" value="ECO:0007669"/>
    <property type="project" value="UniProtKB-KW"/>
</dbReference>
<evidence type="ECO:0000313" key="2">
    <source>
        <dbReference type="EMBL" id="RKN51266.1"/>
    </source>
</evidence>
<dbReference type="RefSeq" id="WP_120725606.1">
    <property type="nucleotide sequence ID" value="NZ_RBAK01000001.1"/>
</dbReference>
<accession>A0A3A9ZUQ9</accession>
<comment type="caution">
    <text evidence="2">The sequence shown here is derived from an EMBL/GenBank/DDBJ whole genome shotgun (WGS) entry which is preliminary data.</text>
</comment>
<dbReference type="InterPro" id="IPR024344">
    <property type="entry name" value="MDMPI_metal-binding"/>
</dbReference>
<organism evidence="2 3">
    <name type="scientific">Micromonospora endolithica</name>
    <dbReference type="NCBI Taxonomy" id="230091"/>
    <lineage>
        <taxon>Bacteria</taxon>
        <taxon>Bacillati</taxon>
        <taxon>Actinomycetota</taxon>
        <taxon>Actinomycetes</taxon>
        <taxon>Micromonosporales</taxon>
        <taxon>Micromonosporaceae</taxon>
        <taxon>Micromonospora</taxon>
    </lineage>
</organism>
<feature type="domain" description="Mycothiol-dependent maleylpyruvate isomerase metal-binding" evidence="1">
    <location>
        <begin position="14"/>
        <end position="160"/>
    </location>
</feature>
<dbReference type="InterPro" id="IPR017517">
    <property type="entry name" value="Maleyloyr_isom"/>
</dbReference>
<dbReference type="SUPFAM" id="SSF109854">
    <property type="entry name" value="DinB/YfiT-like putative metalloenzymes"/>
    <property type="match status" value="1"/>
</dbReference>
<sequence>MTGVTGPRQVRTAFHDECAQLVEVLAGLADGDLDRPTDCPPWTVRELVAHVRAGAARLVDMLAAPAPSRAEVDATGYFGAAKFAPAVDADRIDGGRRAARAGDGAALAADFDAAWRTTLDAVDRAPAGRVVRTRHGDAMALAEFLRTRVVEVGVHGLDLAAALGRDPWLTPTAAAVIADLLTGGRPVPPELGWDRLDLIRKITGRVPLAPHERLIVDAAGLRRLSFAG</sequence>
<dbReference type="GO" id="GO:0046872">
    <property type="term" value="F:metal ion binding"/>
    <property type="evidence" value="ECO:0007669"/>
    <property type="project" value="InterPro"/>
</dbReference>
<dbReference type="OrthoDB" id="3677409at2"/>
<dbReference type="AlphaFoldDB" id="A0A3A9ZUQ9"/>
<keyword evidence="2" id="KW-0670">Pyruvate</keyword>